<dbReference type="RefSeq" id="WP_273703659.1">
    <property type="nucleotide sequence ID" value="NZ_JDSS02000027.1"/>
</dbReference>
<dbReference type="PANTHER" id="PTHR39337:SF1">
    <property type="entry name" value="BLR5642 PROTEIN"/>
    <property type="match status" value="1"/>
</dbReference>
<comment type="caution">
    <text evidence="1">The sequence shown here is derived from an EMBL/GenBank/DDBJ whole genome shotgun (WGS) entry which is preliminary data.</text>
</comment>
<dbReference type="Pfam" id="PF04343">
    <property type="entry name" value="DUF488"/>
    <property type="match status" value="1"/>
</dbReference>
<dbReference type="Proteomes" id="UP000019812">
    <property type="component" value="Unassembled WGS sequence"/>
</dbReference>
<evidence type="ECO:0000313" key="2">
    <source>
        <dbReference type="Proteomes" id="UP000019812"/>
    </source>
</evidence>
<dbReference type="EMBL" id="JDSS02000027">
    <property type="protein sequence ID" value="KFB67630.1"/>
    <property type="molecule type" value="Genomic_DNA"/>
</dbReference>
<evidence type="ECO:0000313" key="1">
    <source>
        <dbReference type="EMBL" id="KFB67630.1"/>
    </source>
</evidence>
<protein>
    <recommendedName>
        <fullName evidence="3">DUF488 domain-containing protein</fullName>
    </recommendedName>
</protein>
<accession>A0A084XYT6</accession>
<reference evidence="1 2" key="1">
    <citation type="submission" date="2014-07" db="EMBL/GenBank/DDBJ databases">
        <title>Expanding our view of genomic diversity in Candidatus Accumulibacter clades.</title>
        <authorList>
            <person name="Skennerton C.T."/>
            <person name="Barr J.J."/>
            <person name="Slater F.R."/>
            <person name="Bond P.L."/>
            <person name="Tyson G.W."/>
        </authorList>
    </citation>
    <scope>NUCLEOTIDE SEQUENCE [LARGE SCALE GENOMIC DNA]</scope>
    <source>
        <strain evidence="2">SK-01</strain>
    </source>
</reference>
<organism evidence="1 2">
    <name type="scientific">Candidatus Accumulibacter vicinus</name>
    <dbReference type="NCBI Taxonomy" id="2954382"/>
    <lineage>
        <taxon>Bacteria</taxon>
        <taxon>Pseudomonadati</taxon>
        <taxon>Pseudomonadota</taxon>
        <taxon>Betaproteobacteria</taxon>
        <taxon>Candidatus Accumulibacter</taxon>
    </lineage>
</organism>
<proteinExistence type="predicted"/>
<gene>
    <name evidence="1" type="ORF">CAPSK01_003073</name>
</gene>
<dbReference type="STRING" id="1457154.CAPSK01_003073"/>
<dbReference type="PANTHER" id="PTHR39337">
    <property type="entry name" value="BLR5642 PROTEIN"/>
    <property type="match status" value="1"/>
</dbReference>
<dbReference type="InterPro" id="IPR007438">
    <property type="entry name" value="DUF488"/>
</dbReference>
<evidence type="ECO:0008006" key="3">
    <source>
        <dbReference type="Google" id="ProtNLM"/>
    </source>
</evidence>
<name>A0A084XYT6_9PROT</name>
<sequence length="200" mass="21730">MTAIQTIGHSNHDIDAFIALLRLRGVTAIADVRSQPVSRRFPQFDKKALQASLAAAGIRYVFLGEGLGARPHDPACYVKGRADFDRIRASAAFAEALARLRRGAEEYRICLMCAERDPADCHRTWLVAQTLHETGAVVTHILADGTVEPHDALLRRVAGADSGTPSLFGDDAELLLATARREAARVAYSPDRPQGEEDGE</sequence>
<dbReference type="AlphaFoldDB" id="A0A084XYT6"/>